<dbReference type="Proteomes" id="UP000694381">
    <property type="component" value="Unassembled WGS sequence"/>
</dbReference>
<comment type="function">
    <text evidence="11">Component of the cytochrome c oxidase, the last enzyme in the mitochondrial electron transport chain which drives oxidative phosphorylation. The respiratory chain contains 3 multisubunit complexes succinate dehydrogenase (complex II, CII), ubiquinol-cytochrome c oxidoreductase (cytochrome b-c1 complex, complex III, CIII) and cytochrome c oxidase (complex IV, CIV), that cooperate to transfer electrons derived from NADH and succinate to molecular oxygen, creating an electrochemical gradient over the inner membrane that drives transmembrane transport and the ATP synthase. Cytochrome c oxidase is the component of the respiratory chain that catalyzes the reduction of oxygen to water. Electrons originating from reduced cytochrome c in the intermembrane space (IMS) are transferred via the dinuclear copper A center (CU(A)) of subunit 2 and heme A of subunit 1 to the active site in subunit 1, a binuclear center (BNC) formed by heme A3 and copper B (CU(B)). The BNC reduces molecular oxygen to 2 water molecules using 4 electrons from cytochrome c in the IMS and 4 protons from the mitochondrial matrix.</text>
</comment>
<keyword evidence="13" id="KW-1185">Reference proteome</keyword>
<reference evidence="12" key="1">
    <citation type="submission" date="2025-08" db="UniProtKB">
        <authorList>
            <consortium name="Ensembl"/>
        </authorList>
    </citation>
    <scope>IDENTIFICATION</scope>
</reference>
<evidence type="ECO:0000256" key="11">
    <source>
        <dbReference type="RuleBase" id="RU368101"/>
    </source>
</evidence>
<evidence type="ECO:0000256" key="7">
    <source>
        <dbReference type="ARBA" id="ARBA00022946"/>
    </source>
</evidence>
<dbReference type="KEGG" id="ngi:108490133"/>
<evidence type="ECO:0000313" key="13">
    <source>
        <dbReference type="Proteomes" id="UP000694381"/>
    </source>
</evidence>
<keyword evidence="9 11" id="KW-0496">Mitochondrion</keyword>
<dbReference type="GO" id="GO:0005743">
    <property type="term" value="C:mitochondrial inner membrane"/>
    <property type="evidence" value="ECO:0007669"/>
    <property type="project" value="UniProtKB-SubCell"/>
</dbReference>
<organism evidence="12 13">
    <name type="scientific">Nannospalax galili</name>
    <name type="common">Northern Israeli blind subterranean mole rat</name>
    <name type="synonym">Spalax galili</name>
    <dbReference type="NCBI Taxonomy" id="1026970"/>
    <lineage>
        <taxon>Eukaryota</taxon>
        <taxon>Metazoa</taxon>
        <taxon>Chordata</taxon>
        <taxon>Craniata</taxon>
        <taxon>Vertebrata</taxon>
        <taxon>Euteleostomi</taxon>
        <taxon>Mammalia</taxon>
        <taxon>Eutheria</taxon>
        <taxon>Euarchontoglires</taxon>
        <taxon>Glires</taxon>
        <taxon>Rodentia</taxon>
        <taxon>Myomorpha</taxon>
        <taxon>Muroidea</taxon>
        <taxon>Spalacidae</taxon>
        <taxon>Spalacinae</taxon>
        <taxon>Nannospalax</taxon>
    </lineage>
</organism>
<dbReference type="PANTHER" id="PTHR16717:SF2">
    <property type="entry name" value="CYTOCHROME C OXIDASE SUBUNIT 8C, MITOCHONDRIAL"/>
    <property type="match status" value="1"/>
</dbReference>
<evidence type="ECO:0000256" key="8">
    <source>
        <dbReference type="ARBA" id="ARBA00022989"/>
    </source>
</evidence>
<dbReference type="GO" id="GO:0006123">
    <property type="term" value="P:mitochondrial electron transport, cytochrome c to oxygen"/>
    <property type="evidence" value="ECO:0007669"/>
    <property type="project" value="UniProtKB-UniRule"/>
</dbReference>
<dbReference type="GO" id="GO:0045277">
    <property type="term" value="C:respiratory chain complex IV"/>
    <property type="evidence" value="ECO:0007669"/>
    <property type="project" value="UniProtKB-UniRule"/>
</dbReference>
<keyword evidence="10 11" id="KW-0472">Membrane</keyword>
<dbReference type="RefSeq" id="XP_017650729.1">
    <property type="nucleotide sequence ID" value="XM_017795240.1"/>
</dbReference>
<evidence type="ECO:0000256" key="6">
    <source>
        <dbReference type="ARBA" id="ARBA00022792"/>
    </source>
</evidence>
<comment type="subcellular location">
    <subcellularLocation>
        <location evidence="1 11">Mitochondrion inner membrane</location>
        <topology evidence="1 11">Single-pass membrane protein</topology>
    </subcellularLocation>
</comment>
<accession>A0A8C6QH15</accession>
<sequence length="70" mass="7700">MSRLLLLCSSLLRHPVVLVAKPRGRLAHSECSRLAVVTSLETLFGLSVIFTAFFIPAAYVLSHLSEFKGE</sequence>
<dbReference type="Pfam" id="PF02285">
    <property type="entry name" value="COX8"/>
    <property type="match status" value="1"/>
</dbReference>
<keyword evidence="7 11" id="KW-0809">Transit peptide</keyword>
<evidence type="ECO:0000256" key="4">
    <source>
        <dbReference type="ARBA" id="ARBA00011485"/>
    </source>
</evidence>
<reference evidence="12" key="2">
    <citation type="submission" date="2025-09" db="UniProtKB">
        <authorList>
            <consortium name="Ensembl"/>
        </authorList>
    </citation>
    <scope>IDENTIFICATION</scope>
</reference>
<evidence type="ECO:0000256" key="1">
    <source>
        <dbReference type="ARBA" id="ARBA00004434"/>
    </source>
</evidence>
<keyword evidence="8 11" id="KW-1133">Transmembrane helix</keyword>
<evidence type="ECO:0000313" key="12">
    <source>
        <dbReference type="Ensembl" id="ENSNGAP00000002980.1"/>
    </source>
</evidence>
<dbReference type="OrthoDB" id="9623219at2759"/>
<protein>
    <recommendedName>
        <fullName evidence="11">Cytochrome c oxidase subunit 8</fullName>
    </recommendedName>
    <alternativeName>
        <fullName evidence="11">Cytochrome c oxidase polypeptide VIII</fullName>
    </alternativeName>
</protein>
<gene>
    <name evidence="12" type="primary">LOC108490133</name>
</gene>
<evidence type="ECO:0000256" key="3">
    <source>
        <dbReference type="ARBA" id="ARBA00010117"/>
    </source>
</evidence>
<evidence type="ECO:0000256" key="9">
    <source>
        <dbReference type="ARBA" id="ARBA00023128"/>
    </source>
</evidence>
<evidence type="ECO:0000256" key="10">
    <source>
        <dbReference type="ARBA" id="ARBA00023136"/>
    </source>
</evidence>
<keyword evidence="5 11" id="KW-0812">Transmembrane</keyword>
<dbReference type="InterPro" id="IPR003205">
    <property type="entry name" value="Cyt_c_oxidase_su8"/>
</dbReference>
<comment type="subunit">
    <text evidence="4 11">Component of the cytochrome c oxidase (complex IV, CIV), a multisubunit enzyme composed of 14 subunits. The complex is composed of a catalytic core of 3 subunits MT-CO1, MT-CO2 and MT-CO3, encoded in the mitochondrial DNA, and 11 supernumerary subunits COX4I, COX5A, COX5B, COX6A, COX6B, COX6C, COX7A, COX7B, COX7C, COX8 and NDUFA4, which are encoded in the nuclear genome. The complex exists as a monomer or a dimer and forms supercomplexes (SCs) in the inner mitochondrial membrane with NADH-ubiquinone oxidoreductase (complex I, CI) and ubiquinol-cytochrome c oxidoreductase (cytochrome b-c1 complex, complex III, CIII), resulting in different assemblies (supercomplex SCI(1)III(2)IV(1) and megacomplex MCI(2)III(2)IV(2)).</text>
</comment>
<evidence type="ECO:0000256" key="5">
    <source>
        <dbReference type="ARBA" id="ARBA00022692"/>
    </source>
</evidence>
<comment type="pathway">
    <text evidence="2 11">Energy metabolism; oxidative phosphorylation.</text>
</comment>
<dbReference type="InterPro" id="IPR036548">
    <property type="entry name" value="Cyt_c_oxidase_su8_sf"/>
</dbReference>
<name>A0A8C6QH15_NANGA</name>
<dbReference type="PANTHER" id="PTHR16717">
    <property type="entry name" value="CYTOCHROME C OXIDASE POLYPEPTIDE VIII"/>
    <property type="match status" value="1"/>
</dbReference>
<comment type="similarity">
    <text evidence="3 11">Belongs to the cytochrome c oxidase VIII family.</text>
</comment>
<dbReference type="UniPathway" id="UPA00705"/>
<evidence type="ECO:0000256" key="2">
    <source>
        <dbReference type="ARBA" id="ARBA00004673"/>
    </source>
</evidence>
<dbReference type="Gene3D" id="4.10.81.10">
    <property type="entry name" value="Cytochrome c oxidase, subunit 8"/>
    <property type="match status" value="1"/>
</dbReference>
<proteinExistence type="inferred from homology"/>
<dbReference type="AlphaFoldDB" id="A0A8C6QH15"/>
<dbReference type="SUPFAM" id="SSF81431">
    <property type="entry name" value="Mitochondrial cytochrome c oxidase subunit VIIIb (aka IX)"/>
    <property type="match status" value="1"/>
</dbReference>
<keyword evidence="6 11" id="KW-0999">Mitochondrion inner membrane</keyword>
<feature type="transmembrane region" description="Helical" evidence="11">
    <location>
        <begin position="44"/>
        <end position="61"/>
    </location>
</feature>
<dbReference type="GeneTree" id="ENSGT00970000193543"/>
<dbReference type="Ensembl" id="ENSNGAT00000003924.1">
    <property type="protein sequence ID" value="ENSNGAP00000002980.1"/>
    <property type="gene ID" value="ENSNGAG00000003077.1"/>
</dbReference>
<dbReference type="GeneID" id="108490133"/>